<name>A0ABP0U8Q3_9BRYO</name>
<keyword evidence="4" id="KW-0812">Transmembrane</keyword>
<dbReference type="Gene3D" id="1.10.510.10">
    <property type="entry name" value="Transferase(Phosphotransferase) domain 1"/>
    <property type="match status" value="1"/>
</dbReference>
<feature type="region of interest" description="Disordered" evidence="3">
    <location>
        <begin position="626"/>
        <end position="646"/>
    </location>
</feature>
<evidence type="ECO:0000256" key="1">
    <source>
        <dbReference type="ARBA" id="ARBA00022741"/>
    </source>
</evidence>
<feature type="transmembrane region" description="Helical" evidence="4">
    <location>
        <begin position="80"/>
        <end position="101"/>
    </location>
</feature>
<keyword evidence="4" id="KW-0472">Membrane</keyword>
<evidence type="ECO:0000256" key="2">
    <source>
        <dbReference type="ARBA" id="ARBA00022840"/>
    </source>
</evidence>
<evidence type="ECO:0000313" key="7">
    <source>
        <dbReference type="Proteomes" id="UP001497512"/>
    </source>
</evidence>
<feature type="compositionally biased region" description="Basic and acidic residues" evidence="3">
    <location>
        <begin position="626"/>
        <end position="638"/>
    </location>
</feature>
<dbReference type="SUPFAM" id="SSF56112">
    <property type="entry name" value="Protein kinase-like (PK-like)"/>
    <property type="match status" value="1"/>
</dbReference>
<dbReference type="Pfam" id="PF07714">
    <property type="entry name" value="PK_Tyr_Ser-Thr"/>
    <property type="match status" value="1"/>
</dbReference>
<keyword evidence="7" id="KW-1185">Reference proteome</keyword>
<dbReference type="EMBL" id="OZ019894">
    <property type="protein sequence ID" value="CAK9215627.1"/>
    <property type="molecule type" value="Genomic_DNA"/>
</dbReference>
<keyword evidence="1" id="KW-0547">Nucleotide-binding</keyword>
<dbReference type="Gene3D" id="3.30.200.20">
    <property type="entry name" value="Phosphorylase Kinase, domain 1"/>
    <property type="match status" value="1"/>
</dbReference>
<dbReference type="PROSITE" id="PS00108">
    <property type="entry name" value="PROTEIN_KINASE_ST"/>
    <property type="match status" value="1"/>
</dbReference>
<keyword evidence="2" id="KW-0067">ATP-binding</keyword>
<feature type="transmembrane region" description="Helical" evidence="4">
    <location>
        <begin position="6"/>
        <end position="24"/>
    </location>
</feature>
<dbReference type="CDD" id="cd14066">
    <property type="entry name" value="STKc_IRAK"/>
    <property type="match status" value="1"/>
</dbReference>
<dbReference type="InterPro" id="IPR008271">
    <property type="entry name" value="Ser/Thr_kinase_AS"/>
</dbReference>
<proteinExistence type="predicted"/>
<evidence type="ECO:0000313" key="6">
    <source>
        <dbReference type="EMBL" id="CAK9215627.1"/>
    </source>
</evidence>
<reference evidence="6" key="1">
    <citation type="submission" date="2024-02" db="EMBL/GenBank/DDBJ databases">
        <authorList>
            <consortium name="ELIXIR-Norway"/>
            <consortium name="Elixir Norway"/>
        </authorList>
    </citation>
    <scope>NUCLEOTIDE SEQUENCE</scope>
</reference>
<sequence length="676" mass="75580">MAAACLPKALSSVMLIILILVVMFSNVQGGQPRQVTINTMTTTNKLSPEVLYTNQEVPPIAAAQPQIPKLARSGSAGTDISTTLVSVAIVFIVGLSTSFWWKVSKKVEPPPPQQEQPLHRSDSESGSSHGTPQKIMTMMRSPTDVQVGPLRKFTLQEILTMTNSFAVVLGKGGQGTVYEGSLPGSEPQQKAAVKKLDRDKALDGMSTNRYEDMKNRDATEKEFWSELRSISKLHHSNIVALLGYCIEGEDLFLIYEFMENGSLQQHLHRTKSEDSTESTGHFLDWHQRMQVALDVAQGLEYLHNYAKPTLVHRDIKPSNILFDAGMHAKIADFGLSKTQTLDITTSVHLKGTPGYVDPVYYATGQANEKNDVYSYGVVLLELVTGKRAIENTTSLVTWCREFQYSDPDLGPLLLPKMVDEKLKLCSESMQQQLLAVVQLAMACVDDNPDRRPNMKEVVKRLYIADCEEPSSTEISNECHLSNNGRTSNHANGNFGALTYSRANSSNGWSSYEITETSIIIKYTFQNKKIAVRCKIWPTIKTLGMNKIEATLDNALMWKKGLWIYNASSSREFTVDEVKLQAEWQVGLRFRRHLLKEGDPRRSQGPFCVEYLALKDEDGNPLIEYHGDRSPLPPPHRESSSGSFTTIPLQRRRSSLMQDGSHVRKSRMAITNYSAIQ</sequence>
<feature type="region of interest" description="Disordered" evidence="3">
    <location>
        <begin position="106"/>
        <end position="134"/>
    </location>
</feature>
<gene>
    <name evidence="6" type="ORF">CSSPTR1EN2_LOCUS12826</name>
</gene>
<keyword evidence="4" id="KW-1133">Transmembrane helix</keyword>
<evidence type="ECO:0000256" key="4">
    <source>
        <dbReference type="SAM" id="Phobius"/>
    </source>
</evidence>
<organism evidence="6 7">
    <name type="scientific">Sphagnum troendelagicum</name>
    <dbReference type="NCBI Taxonomy" id="128251"/>
    <lineage>
        <taxon>Eukaryota</taxon>
        <taxon>Viridiplantae</taxon>
        <taxon>Streptophyta</taxon>
        <taxon>Embryophyta</taxon>
        <taxon>Bryophyta</taxon>
        <taxon>Sphagnophytina</taxon>
        <taxon>Sphagnopsida</taxon>
        <taxon>Sphagnales</taxon>
        <taxon>Sphagnaceae</taxon>
        <taxon>Sphagnum</taxon>
    </lineage>
</organism>
<evidence type="ECO:0000256" key="3">
    <source>
        <dbReference type="SAM" id="MobiDB-lite"/>
    </source>
</evidence>
<dbReference type="InterPro" id="IPR000719">
    <property type="entry name" value="Prot_kinase_dom"/>
</dbReference>
<evidence type="ECO:0000259" key="5">
    <source>
        <dbReference type="PROSITE" id="PS50011"/>
    </source>
</evidence>
<dbReference type="SMART" id="SM00220">
    <property type="entry name" value="S_TKc"/>
    <property type="match status" value="1"/>
</dbReference>
<dbReference type="PANTHER" id="PTHR47989:SF47">
    <property type="entry name" value="SERINE_THREONINE-PROTEIN KINASE PBL28-RELATED"/>
    <property type="match status" value="1"/>
</dbReference>
<dbReference type="InterPro" id="IPR001245">
    <property type="entry name" value="Ser-Thr/Tyr_kinase_cat_dom"/>
</dbReference>
<feature type="domain" description="Protein kinase" evidence="5">
    <location>
        <begin position="163"/>
        <end position="463"/>
    </location>
</feature>
<dbReference type="InterPro" id="IPR011009">
    <property type="entry name" value="Kinase-like_dom_sf"/>
</dbReference>
<dbReference type="PROSITE" id="PS50011">
    <property type="entry name" value="PROTEIN_KINASE_DOM"/>
    <property type="match status" value="1"/>
</dbReference>
<accession>A0ABP0U8Q3</accession>
<dbReference type="PANTHER" id="PTHR47989">
    <property type="entry name" value="OS01G0750732 PROTEIN"/>
    <property type="match status" value="1"/>
</dbReference>
<protein>
    <recommendedName>
        <fullName evidence="5">Protein kinase domain-containing protein</fullName>
    </recommendedName>
</protein>
<dbReference type="Proteomes" id="UP001497512">
    <property type="component" value="Chromosome 2"/>
</dbReference>